<reference evidence="1 2" key="1">
    <citation type="submission" date="2011-02" db="EMBL/GenBank/DDBJ databases">
        <title>The Genome Sequence of Sphaeroforma arctica JP610.</title>
        <authorList>
            <consortium name="The Broad Institute Genome Sequencing Platform"/>
            <person name="Russ C."/>
            <person name="Cuomo C."/>
            <person name="Young S.K."/>
            <person name="Zeng Q."/>
            <person name="Gargeya S."/>
            <person name="Alvarado L."/>
            <person name="Berlin A."/>
            <person name="Chapman S.B."/>
            <person name="Chen Z."/>
            <person name="Freedman E."/>
            <person name="Gellesch M."/>
            <person name="Goldberg J."/>
            <person name="Griggs A."/>
            <person name="Gujja S."/>
            <person name="Heilman E."/>
            <person name="Heiman D."/>
            <person name="Howarth C."/>
            <person name="Mehta T."/>
            <person name="Neiman D."/>
            <person name="Pearson M."/>
            <person name="Roberts A."/>
            <person name="Saif S."/>
            <person name="Shea T."/>
            <person name="Shenoy N."/>
            <person name="Sisk P."/>
            <person name="Stolte C."/>
            <person name="Sykes S."/>
            <person name="White J."/>
            <person name="Yandava C."/>
            <person name="Burger G."/>
            <person name="Gray M.W."/>
            <person name="Holland P.W.H."/>
            <person name="King N."/>
            <person name="Lang F.B.F."/>
            <person name="Roger A.J."/>
            <person name="Ruiz-Trillo I."/>
            <person name="Haas B."/>
            <person name="Nusbaum C."/>
            <person name="Birren B."/>
        </authorList>
    </citation>
    <scope>NUCLEOTIDE SEQUENCE [LARGE SCALE GENOMIC DNA]</scope>
    <source>
        <strain evidence="1 2">JP610</strain>
    </source>
</reference>
<dbReference type="GO" id="GO:0005975">
    <property type="term" value="P:carbohydrate metabolic process"/>
    <property type="evidence" value="ECO:0007669"/>
    <property type="project" value="InterPro"/>
</dbReference>
<evidence type="ECO:0000313" key="1">
    <source>
        <dbReference type="EMBL" id="KNC83107.1"/>
    </source>
</evidence>
<dbReference type="GeneID" id="25905130"/>
<name>A0A0L0G1V5_9EUKA</name>
<evidence type="ECO:0000313" key="2">
    <source>
        <dbReference type="Proteomes" id="UP000054560"/>
    </source>
</evidence>
<dbReference type="RefSeq" id="XP_014157009.1">
    <property type="nucleotide sequence ID" value="XM_014301534.1"/>
</dbReference>
<sequence length="131" mass="14917">MEIHQYENPLQVYRNHGVLTLIWQAAGTAYYSDSLHVHPHWRDYSAEETREVFRVSIDKAEEHRRQNIPRSLRIPGGSRSRSQRPRVSLCGLESIDIGGIVVDGNLMITFKHQEAVPIILAQATTAKSQLT</sequence>
<protein>
    <submittedName>
        <fullName evidence="1">Uncharacterized protein</fullName>
    </submittedName>
</protein>
<gene>
    <name evidence="1" type="ORF">SARC_04626</name>
</gene>
<organism evidence="1 2">
    <name type="scientific">Sphaeroforma arctica JP610</name>
    <dbReference type="NCBI Taxonomy" id="667725"/>
    <lineage>
        <taxon>Eukaryota</taxon>
        <taxon>Ichthyosporea</taxon>
        <taxon>Ichthyophonida</taxon>
        <taxon>Sphaeroforma</taxon>
    </lineage>
</organism>
<dbReference type="EMBL" id="KQ241863">
    <property type="protein sequence ID" value="KNC83107.1"/>
    <property type="molecule type" value="Genomic_DNA"/>
</dbReference>
<dbReference type="AlphaFoldDB" id="A0A0L0G1V5"/>
<keyword evidence="2" id="KW-1185">Reference proteome</keyword>
<dbReference type="Proteomes" id="UP000054560">
    <property type="component" value="Unassembled WGS sequence"/>
</dbReference>
<dbReference type="SUPFAM" id="SSF88713">
    <property type="entry name" value="Glycoside hydrolase/deacetylase"/>
    <property type="match status" value="1"/>
</dbReference>
<proteinExistence type="predicted"/>
<accession>A0A0L0G1V5</accession>
<dbReference type="InterPro" id="IPR011330">
    <property type="entry name" value="Glyco_hydro/deAcase_b/a-brl"/>
</dbReference>